<keyword evidence="1" id="KW-0805">Transcription regulation</keyword>
<dbReference type="Pfam" id="PF13377">
    <property type="entry name" value="Peripla_BP_3"/>
    <property type="match status" value="1"/>
</dbReference>
<gene>
    <name evidence="5" type="ORF">IAI60_10245</name>
</gene>
<protein>
    <submittedName>
        <fullName evidence="5">LacI family DNA-binding transcriptional regulator</fullName>
    </submittedName>
</protein>
<dbReference type="SMART" id="SM00354">
    <property type="entry name" value="HTH_LACI"/>
    <property type="match status" value="1"/>
</dbReference>
<dbReference type="InterPro" id="IPR000843">
    <property type="entry name" value="HTH_LacI"/>
</dbReference>
<keyword evidence="2 5" id="KW-0238">DNA-binding</keyword>
<dbReference type="CDD" id="cd01392">
    <property type="entry name" value="HTH_LacI"/>
    <property type="match status" value="1"/>
</dbReference>
<dbReference type="Proteomes" id="UP001518990">
    <property type="component" value="Unassembled WGS sequence"/>
</dbReference>
<organism evidence="5 6">
    <name type="scientific">Roseomonas marmotae</name>
    <dbReference type="NCBI Taxonomy" id="2768161"/>
    <lineage>
        <taxon>Bacteria</taxon>
        <taxon>Pseudomonadati</taxon>
        <taxon>Pseudomonadota</taxon>
        <taxon>Alphaproteobacteria</taxon>
        <taxon>Acetobacterales</taxon>
        <taxon>Roseomonadaceae</taxon>
        <taxon>Roseomonas</taxon>
    </lineage>
</organism>
<evidence type="ECO:0000256" key="2">
    <source>
        <dbReference type="ARBA" id="ARBA00023125"/>
    </source>
</evidence>
<dbReference type="InterPro" id="IPR028082">
    <property type="entry name" value="Peripla_BP_I"/>
</dbReference>
<dbReference type="RefSeq" id="WP_207446906.1">
    <property type="nucleotide sequence ID" value="NZ_CP061091.1"/>
</dbReference>
<comment type="caution">
    <text evidence="5">The sequence shown here is derived from an EMBL/GenBank/DDBJ whole genome shotgun (WGS) entry which is preliminary data.</text>
</comment>
<evidence type="ECO:0000259" key="4">
    <source>
        <dbReference type="PROSITE" id="PS50932"/>
    </source>
</evidence>
<keyword evidence="6" id="KW-1185">Reference proteome</keyword>
<dbReference type="SUPFAM" id="SSF53822">
    <property type="entry name" value="Periplasmic binding protein-like I"/>
    <property type="match status" value="1"/>
</dbReference>
<sequence>MTESNAPPPPRLRATIITVAQAAEVSTATVSRALKGDPRITPATRRKVLSIARSLGYTPNALARTLQSGRSGLIGLVLGSVENPFYGMLLQEVVEQAAQQGLRVLILHAGAGALEERTAEAILQYKLDGCLISSATLSSTAAQLCAASGVPMVMLNRVAEHHALAVTCDNLAGGEYLADLLVRAGHRRFGVLTGPGESSTARDRERGFALRLAEHGQGLSTRIVAGPGEPQVTTYAGGYEAGLALADLPARERPDAVLAISDIMAIGAIDALRERGLSVPGHLSVVGFDGIPEGARPPYGLTTIRQPVEAMVRRGLELLASAATAGGAATILLPGEPVLRRSARLSSGPVSD</sequence>
<evidence type="ECO:0000313" key="5">
    <source>
        <dbReference type="EMBL" id="MBO1074987.1"/>
    </source>
</evidence>
<evidence type="ECO:0000256" key="1">
    <source>
        <dbReference type="ARBA" id="ARBA00023015"/>
    </source>
</evidence>
<evidence type="ECO:0000256" key="3">
    <source>
        <dbReference type="ARBA" id="ARBA00023163"/>
    </source>
</evidence>
<dbReference type="Gene3D" id="3.40.50.2300">
    <property type="match status" value="2"/>
</dbReference>
<proteinExistence type="predicted"/>
<dbReference type="PANTHER" id="PTHR30146:SF109">
    <property type="entry name" value="HTH-TYPE TRANSCRIPTIONAL REGULATOR GALS"/>
    <property type="match status" value="1"/>
</dbReference>
<dbReference type="PROSITE" id="PS50932">
    <property type="entry name" value="HTH_LACI_2"/>
    <property type="match status" value="1"/>
</dbReference>
<dbReference type="GO" id="GO:0003677">
    <property type="term" value="F:DNA binding"/>
    <property type="evidence" value="ECO:0007669"/>
    <property type="project" value="UniProtKB-KW"/>
</dbReference>
<dbReference type="Pfam" id="PF00356">
    <property type="entry name" value="LacI"/>
    <property type="match status" value="1"/>
</dbReference>
<name>A0ABS3KDB1_9PROT</name>
<dbReference type="Gene3D" id="1.10.260.40">
    <property type="entry name" value="lambda repressor-like DNA-binding domains"/>
    <property type="match status" value="1"/>
</dbReference>
<dbReference type="PANTHER" id="PTHR30146">
    <property type="entry name" value="LACI-RELATED TRANSCRIPTIONAL REPRESSOR"/>
    <property type="match status" value="1"/>
</dbReference>
<accession>A0ABS3KDB1</accession>
<reference evidence="5 6" key="1">
    <citation type="submission" date="2020-09" db="EMBL/GenBank/DDBJ databases">
        <title>Roseomonas.</title>
        <authorList>
            <person name="Zhu W."/>
        </authorList>
    </citation>
    <scope>NUCLEOTIDE SEQUENCE [LARGE SCALE GENOMIC DNA]</scope>
    <source>
        <strain evidence="5 6">1311</strain>
    </source>
</reference>
<dbReference type="EMBL" id="JACTNF010000009">
    <property type="protein sequence ID" value="MBO1074987.1"/>
    <property type="molecule type" value="Genomic_DNA"/>
</dbReference>
<keyword evidence="3" id="KW-0804">Transcription</keyword>
<feature type="domain" description="HTH lacI-type" evidence="4">
    <location>
        <begin position="14"/>
        <end position="68"/>
    </location>
</feature>
<dbReference type="CDD" id="cd06278">
    <property type="entry name" value="PBP1_LacI-like"/>
    <property type="match status" value="1"/>
</dbReference>
<dbReference type="InterPro" id="IPR046335">
    <property type="entry name" value="LacI/GalR-like_sensor"/>
</dbReference>
<dbReference type="InterPro" id="IPR010982">
    <property type="entry name" value="Lambda_DNA-bd_dom_sf"/>
</dbReference>
<evidence type="ECO:0000313" key="6">
    <source>
        <dbReference type="Proteomes" id="UP001518990"/>
    </source>
</evidence>
<dbReference type="SUPFAM" id="SSF47413">
    <property type="entry name" value="lambda repressor-like DNA-binding domains"/>
    <property type="match status" value="1"/>
</dbReference>